<dbReference type="PRINTS" id="PR00714">
    <property type="entry name" value="MAN6PISMRASE"/>
</dbReference>
<evidence type="ECO:0000313" key="10">
    <source>
        <dbReference type="EMBL" id="SFK36614.1"/>
    </source>
</evidence>
<dbReference type="OrthoDB" id="9792649at2"/>
<dbReference type="GO" id="GO:0005975">
    <property type="term" value="P:carbohydrate metabolic process"/>
    <property type="evidence" value="ECO:0007669"/>
    <property type="project" value="InterPro"/>
</dbReference>
<feature type="binding site" evidence="8">
    <location>
        <position position="258"/>
    </location>
    <ligand>
        <name>Zn(2+)</name>
        <dbReference type="ChEBI" id="CHEBI:29105"/>
    </ligand>
</feature>
<dbReference type="EMBL" id="FOSF01000061">
    <property type="protein sequence ID" value="SFK36614.1"/>
    <property type="molecule type" value="Genomic_DNA"/>
</dbReference>
<comment type="cofactor">
    <cofactor evidence="8">
        <name>Zn(2+)</name>
        <dbReference type="ChEBI" id="CHEBI:29105"/>
    </cofactor>
    <text evidence="8">Binds 1 zinc ion per subunit.</text>
</comment>
<dbReference type="GO" id="GO:0004476">
    <property type="term" value="F:mannose-6-phosphate isomerase activity"/>
    <property type="evidence" value="ECO:0007669"/>
    <property type="project" value="UniProtKB-EC"/>
</dbReference>
<dbReference type="Gene3D" id="1.10.441.10">
    <property type="entry name" value="Phosphomannose Isomerase, domain 2"/>
    <property type="match status" value="1"/>
</dbReference>
<gene>
    <name evidence="10" type="ORF">SAMN04487865_106115</name>
</gene>
<sequence length="394" mass="44869">MLKIEGSVKNYAWGGYGYIPMLLGKSFDGKTPFAEVWFGDHKAGPSVLDDGSFLDQVISDNPLENLGEPVCRKYGGRLPFLLKILDVRAPLSIQVHPSKEQAEEGYKREESLSIDPALRNYKDDNHKPELMLALSDFYLLHGFRQRDNALSDLKKFSELDYFARLYEEKSLKDFVEFIFLQDKSLLEEKLRPLFMRLYSDYVNYSLSKTDNFYWFMRAAVQCEEDKRSFDAGLIMTLIMNLMYVKTGDVVFQGSGVPHAYLEGQNIELMANSDNVVRGGLTVKHVDVAELLKITEFNTIDPSTVKPSSVSENCLEYRVPVKDFILREYQLKAGEKLSAPLEKGPCIWLLFSGELEQTGCLSFSKAPDAFFQKPGETGEFIARTHVRLFRASSEL</sequence>
<evidence type="ECO:0000256" key="3">
    <source>
        <dbReference type="ARBA" id="ARBA00011956"/>
    </source>
</evidence>
<dbReference type="InterPro" id="IPR011051">
    <property type="entry name" value="RmlC_Cupin_sf"/>
</dbReference>
<evidence type="ECO:0000256" key="7">
    <source>
        <dbReference type="PIRSR" id="PIRSR001480-1"/>
    </source>
</evidence>
<evidence type="ECO:0000256" key="8">
    <source>
        <dbReference type="PIRSR" id="PIRSR001480-2"/>
    </source>
</evidence>
<accession>A0A662ZCZ8</accession>
<dbReference type="Proteomes" id="UP000243374">
    <property type="component" value="Unassembled WGS sequence"/>
</dbReference>
<feature type="binding site" evidence="8">
    <location>
        <position position="96"/>
    </location>
    <ligand>
        <name>Zn(2+)</name>
        <dbReference type="ChEBI" id="CHEBI:29105"/>
    </ligand>
</feature>
<organism evidence="10 11">
    <name type="scientific">Succinivibrio dextrinosolvens</name>
    <dbReference type="NCBI Taxonomy" id="83771"/>
    <lineage>
        <taxon>Bacteria</taxon>
        <taxon>Pseudomonadati</taxon>
        <taxon>Pseudomonadota</taxon>
        <taxon>Gammaproteobacteria</taxon>
        <taxon>Aeromonadales</taxon>
        <taxon>Succinivibrionaceae</taxon>
        <taxon>Succinivibrio</taxon>
    </lineage>
</organism>
<dbReference type="InterPro" id="IPR018050">
    <property type="entry name" value="Pmannose_isomerase-type1_CS"/>
</dbReference>
<feature type="binding site" evidence="8">
    <location>
        <position position="94"/>
    </location>
    <ligand>
        <name>Zn(2+)</name>
        <dbReference type="ChEBI" id="CHEBI:29105"/>
    </ligand>
</feature>
<feature type="domain" description="Phosphomannose isomerase type I catalytic" evidence="9">
    <location>
        <begin position="1"/>
        <end position="145"/>
    </location>
</feature>
<comment type="catalytic activity">
    <reaction evidence="1">
        <text>D-mannose 6-phosphate = D-fructose 6-phosphate</text>
        <dbReference type="Rhea" id="RHEA:12356"/>
        <dbReference type="ChEBI" id="CHEBI:58735"/>
        <dbReference type="ChEBI" id="CHEBI:61527"/>
        <dbReference type="EC" id="5.3.1.8"/>
    </reaction>
</comment>
<dbReference type="NCBIfam" id="TIGR00218">
    <property type="entry name" value="manA"/>
    <property type="match status" value="1"/>
</dbReference>
<dbReference type="InterPro" id="IPR001250">
    <property type="entry name" value="Man6P_Isoase-1"/>
</dbReference>
<dbReference type="PROSITE" id="PS00965">
    <property type="entry name" value="PMI_I_1"/>
    <property type="match status" value="1"/>
</dbReference>
<evidence type="ECO:0000256" key="5">
    <source>
        <dbReference type="ARBA" id="ARBA00022833"/>
    </source>
</evidence>
<comment type="similarity">
    <text evidence="2">Belongs to the mannose-6-phosphate isomerase type 1 family.</text>
</comment>
<dbReference type="Pfam" id="PF20511">
    <property type="entry name" value="PMI_typeI_cat"/>
    <property type="match status" value="1"/>
</dbReference>
<evidence type="ECO:0000256" key="6">
    <source>
        <dbReference type="ARBA" id="ARBA00023235"/>
    </source>
</evidence>
<dbReference type="CDD" id="cd07011">
    <property type="entry name" value="cupin_PMI_type_I_N"/>
    <property type="match status" value="1"/>
</dbReference>
<feature type="active site" evidence="7">
    <location>
        <position position="277"/>
    </location>
</feature>
<evidence type="ECO:0000256" key="2">
    <source>
        <dbReference type="ARBA" id="ARBA00010772"/>
    </source>
</evidence>
<name>A0A662ZCZ8_9GAMM</name>
<evidence type="ECO:0000256" key="1">
    <source>
        <dbReference type="ARBA" id="ARBA00000757"/>
    </source>
</evidence>
<dbReference type="PANTHER" id="PTHR10309:SF0">
    <property type="entry name" value="MANNOSE-6-PHOSPHATE ISOMERASE"/>
    <property type="match status" value="1"/>
</dbReference>
<dbReference type="InterPro" id="IPR016305">
    <property type="entry name" value="Mannose-6-P_Isomerase"/>
</dbReference>
<evidence type="ECO:0000259" key="9">
    <source>
        <dbReference type="Pfam" id="PF20511"/>
    </source>
</evidence>
<keyword evidence="5 8" id="KW-0862">Zinc</keyword>
<evidence type="ECO:0000313" key="11">
    <source>
        <dbReference type="Proteomes" id="UP000243374"/>
    </source>
</evidence>
<keyword evidence="6 10" id="KW-0413">Isomerase</keyword>
<dbReference type="InterPro" id="IPR014710">
    <property type="entry name" value="RmlC-like_jellyroll"/>
</dbReference>
<keyword evidence="4 8" id="KW-0479">Metal-binding</keyword>
<dbReference type="EC" id="5.3.1.8" evidence="3"/>
<dbReference type="GO" id="GO:0005829">
    <property type="term" value="C:cytosol"/>
    <property type="evidence" value="ECO:0007669"/>
    <property type="project" value="TreeGrafter"/>
</dbReference>
<dbReference type="AlphaFoldDB" id="A0A662ZCZ8"/>
<dbReference type="Gene3D" id="2.60.120.10">
    <property type="entry name" value="Jelly Rolls"/>
    <property type="match status" value="2"/>
</dbReference>
<dbReference type="GO" id="GO:0008270">
    <property type="term" value="F:zinc ion binding"/>
    <property type="evidence" value="ECO:0007669"/>
    <property type="project" value="InterPro"/>
</dbReference>
<evidence type="ECO:0000256" key="4">
    <source>
        <dbReference type="ARBA" id="ARBA00022723"/>
    </source>
</evidence>
<feature type="binding site" evidence="8">
    <location>
        <position position="129"/>
    </location>
    <ligand>
        <name>Zn(2+)</name>
        <dbReference type="ChEBI" id="CHEBI:29105"/>
    </ligand>
</feature>
<dbReference type="GO" id="GO:0009298">
    <property type="term" value="P:GDP-mannose biosynthetic process"/>
    <property type="evidence" value="ECO:0007669"/>
    <property type="project" value="InterPro"/>
</dbReference>
<proteinExistence type="inferred from homology"/>
<keyword evidence="11" id="KW-1185">Reference proteome</keyword>
<dbReference type="PIRSF" id="PIRSF001480">
    <property type="entry name" value="Mannose-6-phosphate_isomerase"/>
    <property type="match status" value="1"/>
</dbReference>
<dbReference type="SUPFAM" id="SSF51182">
    <property type="entry name" value="RmlC-like cupins"/>
    <property type="match status" value="1"/>
</dbReference>
<dbReference type="RefSeq" id="WP_074841486.1">
    <property type="nucleotide sequence ID" value="NZ_CP047056.1"/>
</dbReference>
<reference evidence="10 11" key="1">
    <citation type="submission" date="2016-10" db="EMBL/GenBank/DDBJ databases">
        <authorList>
            <person name="Varghese N."/>
            <person name="Submissions S."/>
        </authorList>
    </citation>
    <scope>NUCLEOTIDE SEQUENCE [LARGE SCALE GENOMIC DNA]</scope>
    <source>
        <strain evidence="10 11">22B</strain>
    </source>
</reference>
<dbReference type="PANTHER" id="PTHR10309">
    <property type="entry name" value="MANNOSE-6-PHOSPHATE ISOMERASE"/>
    <property type="match status" value="1"/>
</dbReference>
<dbReference type="InterPro" id="IPR046457">
    <property type="entry name" value="PMI_typeI_cat"/>
</dbReference>
<protein>
    <recommendedName>
        <fullName evidence="3">mannose-6-phosphate isomerase</fullName>
        <ecNumber evidence="3">5.3.1.8</ecNumber>
    </recommendedName>
</protein>